<evidence type="ECO:0000256" key="11">
    <source>
        <dbReference type="PROSITE-ProRule" id="PRU00175"/>
    </source>
</evidence>
<keyword evidence="6" id="KW-0677">Repeat</keyword>
<dbReference type="InterPro" id="IPR002867">
    <property type="entry name" value="IBR_dom"/>
</dbReference>
<dbReference type="Pfam" id="PF01485">
    <property type="entry name" value="IBR"/>
    <property type="match status" value="1"/>
</dbReference>
<proteinExistence type="inferred from homology"/>
<feature type="domain" description="RING-type" evidence="14">
    <location>
        <begin position="201"/>
        <end position="441"/>
    </location>
</feature>
<dbReference type="SMART" id="SM00184">
    <property type="entry name" value="RING"/>
    <property type="match status" value="2"/>
</dbReference>
<dbReference type="InterPro" id="IPR031128">
    <property type="entry name" value="RNF14_RING-HC_Zfn"/>
</dbReference>
<comment type="pathway">
    <text evidence="2">Protein modification; protein ubiquitination.</text>
</comment>
<dbReference type="InterPro" id="IPR017907">
    <property type="entry name" value="Znf_RING_CS"/>
</dbReference>
<dbReference type="Pfam" id="PF05773">
    <property type="entry name" value="RWD"/>
    <property type="match status" value="1"/>
</dbReference>
<evidence type="ECO:0000313" key="15">
    <source>
        <dbReference type="EMBL" id="CAL7947860.1"/>
    </source>
</evidence>
<dbReference type="InterPro" id="IPR016135">
    <property type="entry name" value="UBQ-conjugating_enzyme/RWD"/>
</dbReference>
<dbReference type="Gene3D" id="1.20.120.1750">
    <property type="match status" value="1"/>
</dbReference>
<evidence type="ECO:0000256" key="8">
    <source>
        <dbReference type="ARBA" id="ARBA00022786"/>
    </source>
</evidence>
<keyword evidence="16" id="KW-1185">Reference proteome</keyword>
<accession>A0ABP1P3K4</accession>
<dbReference type="Pfam" id="PF22191">
    <property type="entry name" value="IBR_1"/>
    <property type="match status" value="1"/>
</dbReference>
<dbReference type="CDD" id="cd20341">
    <property type="entry name" value="BRcat_RBR_RNF14"/>
    <property type="match status" value="1"/>
</dbReference>
<dbReference type="EMBL" id="CAXAJV020001296">
    <property type="protein sequence ID" value="CAL7947860.1"/>
    <property type="molecule type" value="Genomic_DNA"/>
</dbReference>
<dbReference type="InterPro" id="IPR013083">
    <property type="entry name" value="Znf_RING/FYVE/PHD"/>
</dbReference>
<evidence type="ECO:0000256" key="2">
    <source>
        <dbReference type="ARBA" id="ARBA00004906"/>
    </source>
</evidence>
<keyword evidence="7 11" id="KW-0863">Zinc-finger</keyword>
<gene>
    <name evidence="15" type="ORF">XYLVIOL_LOCUS8553</name>
</gene>
<dbReference type="CDD" id="cd23820">
    <property type="entry name" value="RWD_RNF14"/>
    <property type="match status" value="1"/>
</dbReference>
<evidence type="ECO:0000259" key="13">
    <source>
        <dbReference type="PROSITE" id="PS50908"/>
    </source>
</evidence>
<dbReference type="SUPFAM" id="SSF57850">
    <property type="entry name" value="RING/U-box"/>
    <property type="match status" value="3"/>
</dbReference>
<sequence length="472" mass="55669">MLQAIIGNRNRQEEEMLILSSIYNSNEFSYNKEDTIQCYFNVFSIVDNLLRLENIYEDSDFHLFSKYIIKCLPPIRVYLQLPVDYPTEEPPNFYIISSWLSPWQLSFICQKLDETWLINKGQEILFTWFEFLKHDLFDFLKIKHTLDISLLHLAYHNIIDYFNLIWIVKSDNRAIFNTFSPPIKFLINYDKYQQKVIFECNYYLCTICFEEYYGKYCIKLKSCNHIYCKKCIQEYIVIKINENDVNNITCPDLSCNYNITFNEVKELCPELFLKYEDLLLRFTLNTMKDLVFCPRNSCQCPLVINNDDTLAICSKCDHAFCIYCYKVYHGVAPCVMTADDTAKLIEEYKKGNKDEKKLLEQKYGRKQIERIVEKYLTEQYIKTGQVKPCPNCSTMISKTTGCNKMTCFYCKAHFCWLCGIHITSKFAYDHFTTPTTCYNRLFEGIEDENIGNVENAENIGNVENAENVGNVV</sequence>
<dbReference type="PROSITE" id="PS50908">
    <property type="entry name" value="RWD"/>
    <property type="match status" value="1"/>
</dbReference>
<protein>
    <recommendedName>
        <fullName evidence="3">RBR-type E3 ubiquitin transferase</fullName>
        <ecNumber evidence="3">2.3.2.31</ecNumber>
    </recommendedName>
</protein>
<feature type="domain" description="RING-type" evidence="12">
    <location>
        <begin position="205"/>
        <end position="251"/>
    </location>
</feature>
<evidence type="ECO:0000256" key="7">
    <source>
        <dbReference type="ARBA" id="ARBA00022771"/>
    </source>
</evidence>
<dbReference type="Proteomes" id="UP001642520">
    <property type="component" value="Unassembled WGS sequence"/>
</dbReference>
<dbReference type="CDD" id="cd20354">
    <property type="entry name" value="Rcat_RBR_RNF14"/>
    <property type="match status" value="1"/>
</dbReference>
<dbReference type="InterPro" id="IPR006575">
    <property type="entry name" value="RWD_dom"/>
</dbReference>
<evidence type="ECO:0000256" key="4">
    <source>
        <dbReference type="ARBA" id="ARBA00022679"/>
    </source>
</evidence>
<dbReference type="PROSITE" id="PS50089">
    <property type="entry name" value="ZF_RING_2"/>
    <property type="match status" value="1"/>
</dbReference>
<dbReference type="CDD" id="cd16628">
    <property type="entry name" value="RING-HC_RBR_RNF14"/>
    <property type="match status" value="1"/>
</dbReference>
<evidence type="ECO:0000256" key="1">
    <source>
        <dbReference type="ARBA" id="ARBA00001798"/>
    </source>
</evidence>
<dbReference type="InterPro" id="IPR001841">
    <property type="entry name" value="Znf_RING"/>
</dbReference>
<dbReference type="EC" id="2.3.2.31" evidence="3"/>
<evidence type="ECO:0000256" key="6">
    <source>
        <dbReference type="ARBA" id="ARBA00022737"/>
    </source>
</evidence>
<evidence type="ECO:0000256" key="9">
    <source>
        <dbReference type="ARBA" id="ARBA00022833"/>
    </source>
</evidence>
<name>A0ABP1P3K4_XYLVO</name>
<reference evidence="15 16" key="1">
    <citation type="submission" date="2024-08" db="EMBL/GenBank/DDBJ databases">
        <authorList>
            <person name="Will J Nash"/>
            <person name="Angela Man"/>
            <person name="Seanna McTaggart"/>
            <person name="Kendall Baker"/>
            <person name="Tom Barker"/>
            <person name="Leah Catchpole"/>
            <person name="Alex Durrant"/>
            <person name="Karim Gharbi"/>
            <person name="Naomi Irish"/>
            <person name="Gemy Kaithakottil"/>
            <person name="Debby Ku"/>
            <person name="Aaliyah Providence"/>
            <person name="Felix Shaw"/>
            <person name="David Swarbreck"/>
            <person name="Chris Watkins"/>
            <person name="Ann M. McCartney"/>
            <person name="Giulio Formenti"/>
            <person name="Alice Mouton"/>
            <person name="Noel Vella"/>
            <person name="Bjorn M von Reumont"/>
            <person name="Adriana Vella"/>
            <person name="Wilfried Haerty"/>
        </authorList>
    </citation>
    <scope>NUCLEOTIDE SEQUENCE [LARGE SCALE GENOMIC DNA]</scope>
</reference>
<dbReference type="PROSITE" id="PS00518">
    <property type="entry name" value="ZF_RING_1"/>
    <property type="match status" value="1"/>
</dbReference>
<dbReference type="InterPro" id="IPR031127">
    <property type="entry name" value="E3_UB_ligase_RBR"/>
</dbReference>
<dbReference type="PANTHER" id="PTHR11685">
    <property type="entry name" value="RBR FAMILY RING FINGER AND IBR DOMAIN-CONTAINING"/>
    <property type="match status" value="1"/>
</dbReference>
<evidence type="ECO:0000256" key="3">
    <source>
        <dbReference type="ARBA" id="ARBA00012251"/>
    </source>
</evidence>
<feature type="domain" description="RWD" evidence="13">
    <location>
        <begin position="14"/>
        <end position="139"/>
    </location>
</feature>
<keyword evidence="5" id="KW-0479">Metal-binding</keyword>
<evidence type="ECO:0000256" key="5">
    <source>
        <dbReference type="ARBA" id="ARBA00022723"/>
    </source>
</evidence>
<evidence type="ECO:0000259" key="14">
    <source>
        <dbReference type="PROSITE" id="PS51873"/>
    </source>
</evidence>
<keyword evidence="4" id="KW-0808">Transferase</keyword>
<dbReference type="SMART" id="SM00647">
    <property type="entry name" value="IBR"/>
    <property type="match status" value="2"/>
</dbReference>
<evidence type="ECO:0000313" key="16">
    <source>
        <dbReference type="Proteomes" id="UP001642520"/>
    </source>
</evidence>
<dbReference type="InterPro" id="IPR044066">
    <property type="entry name" value="TRIAD_supradom"/>
</dbReference>
<keyword evidence="9" id="KW-0862">Zinc</keyword>
<evidence type="ECO:0000256" key="10">
    <source>
        <dbReference type="ARBA" id="ARBA00044508"/>
    </source>
</evidence>
<dbReference type="SUPFAM" id="SSF54495">
    <property type="entry name" value="UBC-like"/>
    <property type="match status" value="1"/>
</dbReference>
<dbReference type="Gene3D" id="3.30.40.10">
    <property type="entry name" value="Zinc/RING finger domain, C3HC4 (zinc finger)"/>
    <property type="match status" value="1"/>
</dbReference>
<comment type="similarity">
    <text evidence="10">Belongs to the RBR family. RNF14 subfamily.</text>
</comment>
<comment type="catalytic activity">
    <reaction evidence="1">
        <text>[E2 ubiquitin-conjugating enzyme]-S-ubiquitinyl-L-cysteine + [acceptor protein]-L-lysine = [E2 ubiquitin-conjugating enzyme]-L-cysteine + [acceptor protein]-N(6)-ubiquitinyl-L-lysine.</text>
        <dbReference type="EC" id="2.3.2.31"/>
    </reaction>
</comment>
<dbReference type="SMART" id="SM00591">
    <property type="entry name" value="RWD"/>
    <property type="match status" value="1"/>
</dbReference>
<dbReference type="Gene3D" id="3.10.110.10">
    <property type="entry name" value="Ubiquitin Conjugating Enzyme"/>
    <property type="match status" value="1"/>
</dbReference>
<comment type="caution">
    <text evidence="15">The sequence shown here is derived from an EMBL/GenBank/DDBJ whole genome shotgun (WGS) entry which is preliminary data.</text>
</comment>
<keyword evidence="8" id="KW-0833">Ubl conjugation pathway</keyword>
<evidence type="ECO:0000259" key="12">
    <source>
        <dbReference type="PROSITE" id="PS50089"/>
    </source>
</evidence>
<dbReference type="PROSITE" id="PS51873">
    <property type="entry name" value="TRIAD"/>
    <property type="match status" value="1"/>
</dbReference>
<organism evidence="15 16">
    <name type="scientific">Xylocopa violacea</name>
    <name type="common">Violet carpenter bee</name>
    <name type="synonym">Apis violacea</name>
    <dbReference type="NCBI Taxonomy" id="135666"/>
    <lineage>
        <taxon>Eukaryota</taxon>
        <taxon>Metazoa</taxon>
        <taxon>Ecdysozoa</taxon>
        <taxon>Arthropoda</taxon>
        <taxon>Hexapoda</taxon>
        <taxon>Insecta</taxon>
        <taxon>Pterygota</taxon>
        <taxon>Neoptera</taxon>
        <taxon>Endopterygota</taxon>
        <taxon>Hymenoptera</taxon>
        <taxon>Apocrita</taxon>
        <taxon>Aculeata</taxon>
        <taxon>Apoidea</taxon>
        <taxon>Anthophila</taxon>
        <taxon>Apidae</taxon>
        <taxon>Xylocopa</taxon>
        <taxon>Xylocopa</taxon>
    </lineage>
</organism>
<dbReference type="InterPro" id="IPR047548">
    <property type="entry name" value="Rcat_RBR_RNF14"/>
</dbReference>